<reference evidence="2" key="1">
    <citation type="submission" date="2017-03" db="EMBL/GenBank/DDBJ databases">
        <title>Genomes of endolithic fungi from Antarctica.</title>
        <authorList>
            <person name="Coleine C."/>
            <person name="Masonjones S."/>
            <person name="Stajich J.E."/>
        </authorList>
    </citation>
    <scope>NUCLEOTIDE SEQUENCE [LARGE SCALE GENOMIC DNA]</scope>
    <source>
        <strain evidence="2">CCFEE 5527</strain>
    </source>
</reference>
<keyword evidence="2" id="KW-1185">Reference proteome</keyword>
<dbReference type="InParanoid" id="A0A1V8TP03"/>
<sequence>MVTTNKGRSFAARYAEAMRKYTSPTDRQEFLKDLQALLDDRALPRMLRIKCKLALADVVDNWALESVKESQVEDDPGNPKWTAMAAAERAAKVATGHGYEVKVNADVKAKAVGS</sequence>
<accession>A0A1V8TP03</accession>
<comment type="caution">
    <text evidence="1">The sequence shown here is derived from an EMBL/GenBank/DDBJ whole genome shotgun (WGS) entry which is preliminary data.</text>
</comment>
<dbReference type="EMBL" id="NAJO01000004">
    <property type="protein sequence ID" value="OQO13097.1"/>
    <property type="molecule type" value="Genomic_DNA"/>
</dbReference>
<dbReference type="Proteomes" id="UP000192596">
    <property type="component" value="Unassembled WGS sequence"/>
</dbReference>
<proteinExistence type="predicted"/>
<organism evidence="1 2">
    <name type="scientific">Cryoendolithus antarcticus</name>
    <dbReference type="NCBI Taxonomy" id="1507870"/>
    <lineage>
        <taxon>Eukaryota</taxon>
        <taxon>Fungi</taxon>
        <taxon>Dikarya</taxon>
        <taxon>Ascomycota</taxon>
        <taxon>Pezizomycotina</taxon>
        <taxon>Dothideomycetes</taxon>
        <taxon>Dothideomycetidae</taxon>
        <taxon>Cladosporiales</taxon>
        <taxon>Cladosporiaceae</taxon>
        <taxon>Cryoendolithus</taxon>
    </lineage>
</organism>
<name>A0A1V8TP03_9PEZI</name>
<protein>
    <submittedName>
        <fullName evidence="1">Uncharacterized protein</fullName>
    </submittedName>
</protein>
<evidence type="ECO:0000313" key="1">
    <source>
        <dbReference type="EMBL" id="OQO13097.1"/>
    </source>
</evidence>
<evidence type="ECO:0000313" key="2">
    <source>
        <dbReference type="Proteomes" id="UP000192596"/>
    </source>
</evidence>
<gene>
    <name evidence="1" type="ORF">B0A48_02561</name>
</gene>
<dbReference type="AlphaFoldDB" id="A0A1V8TP03"/>